<reference evidence="3" key="2">
    <citation type="journal article" date="2016" name="Mol. Ecol.">
        <title>Population genomics of the filarial nematode parasite Wuchereria bancrofti from mosquitoes.</title>
        <authorList>
            <person name="Small S.T."/>
            <person name="Reimer L.J."/>
            <person name="Tisch D.J."/>
            <person name="King C.L."/>
            <person name="Christensen B.M."/>
            <person name="Siba P.M."/>
            <person name="Kazura J.W."/>
            <person name="Serre D."/>
            <person name="Zimmerman P.A."/>
        </authorList>
    </citation>
    <scope>NUCLEOTIDE SEQUENCE</scope>
    <source>
        <strain evidence="3">pt0022</strain>
    </source>
</reference>
<feature type="coiled-coil region" evidence="1">
    <location>
        <begin position="71"/>
        <end position="98"/>
    </location>
</feature>
<evidence type="ECO:0000313" key="3">
    <source>
        <dbReference type="Proteomes" id="UP000093561"/>
    </source>
</evidence>
<reference evidence="4" key="3">
    <citation type="submission" date="2024-02" db="UniProtKB">
        <authorList>
            <consortium name="WormBaseParasite"/>
        </authorList>
    </citation>
    <scope>IDENTIFICATION</scope>
    <source>
        <strain evidence="4">pt0022</strain>
    </source>
</reference>
<feature type="region of interest" description="Disordered" evidence="2">
    <location>
        <begin position="288"/>
        <end position="324"/>
    </location>
</feature>
<evidence type="ECO:0000256" key="1">
    <source>
        <dbReference type="SAM" id="Coils"/>
    </source>
</evidence>
<reference evidence="3" key="1">
    <citation type="submission" date="2015-03" db="EMBL/GenBank/DDBJ databases">
        <title>Wuchereria bancrofti Genome Sequencing Papua New Guinea Strain.</title>
        <authorList>
            <person name="Small S.T."/>
            <person name="Serre D."/>
            <person name="Zimmerman P.A."/>
        </authorList>
    </citation>
    <scope>NUCLEOTIDE SEQUENCE [LARGE SCALE GENOMIC DNA]</scope>
    <source>
        <strain evidence="3">pt0022</strain>
    </source>
</reference>
<evidence type="ECO:0000313" key="4">
    <source>
        <dbReference type="WBParaSite" id="mrna-Wban_01533"/>
    </source>
</evidence>
<sequence length="386" mass="44813">MSSNIIASIQPAKERIQLCINTIQSICDEWRDYIRKSKATKKREEEEENFMEITRGDEGIYQILHEGKEAIITLTMHKDEADQKLKQLSKESKKGEEGLNFPSKLTVSLPQLSLPTFSGDPKQWRQFWSSFDAAVHAQAIPDIQKLNYLYSCLKGNALQVVSGYDIAPENYGVIRRLLKEKYGKSSTITTILYKELQSIKGNERDWKQVIENIERVLRQLEALGEEMEHSSIENMTEGKLPRWILNKVYEQKKAERTWSTSKLRELLLEVANMDEQVSKVLNLYTQAESKPTTTKSGQKQRYNPEETSALSTIRSTSQTKVSQPTTNKKRPCIFCNRDHWDSDCDDYPTIFLYIYIYIYIYMSKYCIDELPCLLTEKSFLICFSPK</sequence>
<dbReference type="PANTHER" id="PTHR22954">
    <property type="entry name" value="RETROVIRAL PROTEASE-RELATED"/>
    <property type="match status" value="1"/>
</dbReference>
<organism evidence="3 4">
    <name type="scientific">Wuchereria bancrofti</name>
    <dbReference type="NCBI Taxonomy" id="6293"/>
    <lineage>
        <taxon>Eukaryota</taxon>
        <taxon>Metazoa</taxon>
        <taxon>Ecdysozoa</taxon>
        <taxon>Nematoda</taxon>
        <taxon>Chromadorea</taxon>
        <taxon>Rhabditida</taxon>
        <taxon>Spirurina</taxon>
        <taxon>Spiruromorpha</taxon>
        <taxon>Filarioidea</taxon>
        <taxon>Onchocercidae</taxon>
        <taxon>Wuchereria</taxon>
    </lineage>
</organism>
<dbReference type="PANTHER" id="PTHR22954:SF3">
    <property type="entry name" value="PROTEIN CBG08539"/>
    <property type="match status" value="1"/>
</dbReference>
<dbReference type="AlphaFoldDB" id="A0AAF5PJE9"/>
<dbReference type="Proteomes" id="UP000093561">
    <property type="component" value="Unassembled WGS sequence"/>
</dbReference>
<proteinExistence type="predicted"/>
<evidence type="ECO:0008006" key="5">
    <source>
        <dbReference type="Google" id="ProtNLM"/>
    </source>
</evidence>
<dbReference type="WBParaSite" id="mrna-Wban_01533">
    <property type="protein sequence ID" value="mrna-Wban_01533"/>
    <property type="gene ID" value="Wban_01533"/>
</dbReference>
<feature type="coiled-coil region" evidence="1">
    <location>
        <begin position="203"/>
        <end position="233"/>
    </location>
</feature>
<dbReference type="InterPro" id="IPR005312">
    <property type="entry name" value="DUF1759"/>
</dbReference>
<name>A0AAF5PJE9_WUCBA</name>
<accession>A0AAF5PJE9</accession>
<protein>
    <recommendedName>
        <fullName evidence="5">Gag protein</fullName>
    </recommendedName>
</protein>
<dbReference type="Pfam" id="PF03564">
    <property type="entry name" value="DUF1759"/>
    <property type="match status" value="1"/>
</dbReference>
<evidence type="ECO:0000256" key="2">
    <source>
        <dbReference type="SAM" id="MobiDB-lite"/>
    </source>
</evidence>
<keyword evidence="1" id="KW-0175">Coiled coil</keyword>